<evidence type="ECO:0000313" key="1">
    <source>
        <dbReference type="EMBL" id="JAD89713.1"/>
    </source>
</evidence>
<name>A0A0A9DSQ4_ARUDO</name>
<sequence length="33" mass="3731">MIDCSDFGCTIPGVLCHNNYVLNLQLDQLMFRG</sequence>
<accession>A0A0A9DSQ4</accession>
<dbReference type="AlphaFoldDB" id="A0A0A9DSQ4"/>
<reference evidence="1" key="2">
    <citation type="journal article" date="2015" name="Data Brief">
        <title>Shoot transcriptome of the giant reed, Arundo donax.</title>
        <authorList>
            <person name="Barrero R.A."/>
            <person name="Guerrero F.D."/>
            <person name="Moolhuijzen P."/>
            <person name="Goolsby J.A."/>
            <person name="Tidwell J."/>
            <person name="Bellgard S.E."/>
            <person name="Bellgard M.I."/>
        </authorList>
    </citation>
    <scope>NUCLEOTIDE SEQUENCE</scope>
    <source>
        <tissue evidence="1">Shoot tissue taken approximately 20 cm above the soil surface</tissue>
    </source>
</reference>
<organism evidence="1">
    <name type="scientific">Arundo donax</name>
    <name type="common">Giant reed</name>
    <name type="synonym">Donax arundinaceus</name>
    <dbReference type="NCBI Taxonomy" id="35708"/>
    <lineage>
        <taxon>Eukaryota</taxon>
        <taxon>Viridiplantae</taxon>
        <taxon>Streptophyta</taxon>
        <taxon>Embryophyta</taxon>
        <taxon>Tracheophyta</taxon>
        <taxon>Spermatophyta</taxon>
        <taxon>Magnoliopsida</taxon>
        <taxon>Liliopsida</taxon>
        <taxon>Poales</taxon>
        <taxon>Poaceae</taxon>
        <taxon>PACMAD clade</taxon>
        <taxon>Arundinoideae</taxon>
        <taxon>Arundineae</taxon>
        <taxon>Arundo</taxon>
    </lineage>
</organism>
<dbReference type="EMBL" id="GBRH01208182">
    <property type="protein sequence ID" value="JAD89713.1"/>
    <property type="molecule type" value="Transcribed_RNA"/>
</dbReference>
<protein>
    <submittedName>
        <fullName evidence="1">Uncharacterized protein</fullName>
    </submittedName>
</protein>
<reference evidence="1" key="1">
    <citation type="submission" date="2014-09" db="EMBL/GenBank/DDBJ databases">
        <authorList>
            <person name="Magalhaes I.L.F."/>
            <person name="Oliveira U."/>
            <person name="Santos F.R."/>
            <person name="Vidigal T.H.D.A."/>
            <person name="Brescovit A.D."/>
            <person name="Santos A.J."/>
        </authorList>
    </citation>
    <scope>NUCLEOTIDE SEQUENCE</scope>
    <source>
        <tissue evidence="1">Shoot tissue taken approximately 20 cm above the soil surface</tissue>
    </source>
</reference>
<proteinExistence type="predicted"/>